<comment type="caution">
    <text evidence="7">The sequence shown here is derived from an EMBL/GenBank/DDBJ whole genome shotgun (WGS) entry which is preliminary data.</text>
</comment>
<sequence length="452" mass="49344">MSGTGCELFPSWNEVVARREWEVSFALERLEKGEVVDLPLCKIERAQAAVAEPQKPTPSGGPPTRRNSPLTTRGARSQERLARFGLKRGKLLYVFKYPQHDVERDKHRNVITRARFIKLQLEQHGYRLIPWDFKKGQPPRFWDHDQPMEEDDDDLYGPSDPQPDTKAADERPPKQEEDGDSSGDEPMEEDSGDDDDEDDDSDSDLEIIIEKSEVAKPQQQHQQHQQQHQPQESKAIKIEAPPQQPSTATAPATTTAAPQLPTQPGTAYPAIKSSDIDVNGDPVYPPVGKPISQVVMDADLAEETKPWRLPGADQSDYFNYGFDEFSWEMYRSKQQLMKDTLKDQTAEQQQMMAMMGGLPGPGGAPPNAPSGPSMPGMPGEAEMMQMMQQMAAQGMDPSSMDFNSMMSMMSGGGGMGGFGGPQGNQGGFGGGGGGGGGHGGGGGRGRGRGRGW</sequence>
<dbReference type="InterPro" id="IPR007854">
    <property type="entry name" value="Fip1_dom"/>
</dbReference>
<dbReference type="PANTHER" id="PTHR13484">
    <property type="entry name" value="FIP1-LIKE 1 PROTEIN"/>
    <property type="match status" value="1"/>
</dbReference>
<dbReference type="Pfam" id="PF05182">
    <property type="entry name" value="Fip1"/>
    <property type="match status" value="1"/>
</dbReference>
<keyword evidence="4" id="KW-0539">Nucleus</keyword>
<evidence type="ECO:0000256" key="4">
    <source>
        <dbReference type="ARBA" id="ARBA00023242"/>
    </source>
</evidence>
<keyword evidence="3" id="KW-0507">mRNA processing</keyword>
<gene>
    <name evidence="7" type="ORF">GRF29_154g1045363</name>
</gene>
<feature type="compositionally biased region" description="Low complexity" evidence="5">
    <location>
        <begin position="245"/>
        <end position="267"/>
    </location>
</feature>
<feature type="region of interest" description="Disordered" evidence="5">
    <location>
        <begin position="214"/>
        <end position="274"/>
    </location>
</feature>
<feature type="domain" description="Pre-mRNA polyadenylation factor Fip1" evidence="6">
    <location>
        <begin position="297"/>
        <end position="337"/>
    </location>
</feature>
<evidence type="ECO:0000313" key="8">
    <source>
        <dbReference type="Proteomes" id="UP001280581"/>
    </source>
</evidence>
<reference evidence="7 8" key="1">
    <citation type="submission" date="2021-02" db="EMBL/GenBank/DDBJ databases">
        <title>Genome assembly of Pseudopithomyces chartarum.</title>
        <authorList>
            <person name="Jauregui R."/>
            <person name="Singh J."/>
            <person name="Voisey C."/>
        </authorList>
    </citation>
    <scope>NUCLEOTIDE SEQUENCE [LARGE SCALE GENOMIC DNA]</scope>
    <source>
        <strain evidence="7 8">AGR01</strain>
    </source>
</reference>
<feature type="region of interest" description="Disordered" evidence="5">
    <location>
        <begin position="49"/>
        <end position="77"/>
    </location>
</feature>
<comment type="similarity">
    <text evidence="2">Belongs to the FIP1 family.</text>
</comment>
<dbReference type="InterPro" id="IPR051187">
    <property type="entry name" value="Pre-mRNA_3'-end_processing_reg"/>
</dbReference>
<feature type="compositionally biased region" description="Low complexity" evidence="5">
    <location>
        <begin position="217"/>
        <end position="230"/>
    </location>
</feature>
<feature type="compositionally biased region" description="Gly residues" evidence="5">
    <location>
        <begin position="414"/>
        <end position="444"/>
    </location>
</feature>
<dbReference type="AlphaFoldDB" id="A0AAN6LVC5"/>
<keyword evidence="8" id="KW-1185">Reference proteome</keyword>
<feature type="region of interest" description="Disordered" evidence="5">
    <location>
        <begin position="414"/>
        <end position="452"/>
    </location>
</feature>
<organism evidence="7 8">
    <name type="scientific">Pseudopithomyces chartarum</name>
    <dbReference type="NCBI Taxonomy" id="1892770"/>
    <lineage>
        <taxon>Eukaryota</taxon>
        <taxon>Fungi</taxon>
        <taxon>Dikarya</taxon>
        <taxon>Ascomycota</taxon>
        <taxon>Pezizomycotina</taxon>
        <taxon>Dothideomycetes</taxon>
        <taxon>Pleosporomycetidae</taxon>
        <taxon>Pleosporales</taxon>
        <taxon>Massarineae</taxon>
        <taxon>Didymosphaeriaceae</taxon>
        <taxon>Pseudopithomyces</taxon>
    </lineage>
</organism>
<feature type="compositionally biased region" description="Basic and acidic residues" evidence="5">
    <location>
        <begin position="166"/>
        <end position="176"/>
    </location>
</feature>
<dbReference type="GO" id="GO:0006397">
    <property type="term" value="P:mRNA processing"/>
    <property type="evidence" value="ECO:0007669"/>
    <property type="project" value="UniProtKB-KW"/>
</dbReference>
<feature type="region of interest" description="Disordered" evidence="5">
    <location>
        <begin position="360"/>
        <end position="379"/>
    </location>
</feature>
<accession>A0AAN6LVC5</accession>
<comment type="subcellular location">
    <subcellularLocation>
        <location evidence="1">Nucleus</location>
    </subcellularLocation>
</comment>
<evidence type="ECO:0000259" key="6">
    <source>
        <dbReference type="Pfam" id="PF05182"/>
    </source>
</evidence>
<name>A0AAN6LVC5_9PLEO</name>
<evidence type="ECO:0000256" key="3">
    <source>
        <dbReference type="ARBA" id="ARBA00022664"/>
    </source>
</evidence>
<proteinExistence type="inferred from homology"/>
<evidence type="ECO:0000256" key="5">
    <source>
        <dbReference type="SAM" id="MobiDB-lite"/>
    </source>
</evidence>
<dbReference type="EMBL" id="WVTA01000013">
    <property type="protein sequence ID" value="KAK3202876.1"/>
    <property type="molecule type" value="Genomic_DNA"/>
</dbReference>
<feature type="compositionally biased region" description="Acidic residues" evidence="5">
    <location>
        <begin position="177"/>
        <end position="202"/>
    </location>
</feature>
<protein>
    <recommendedName>
        <fullName evidence="6">Pre-mRNA polyadenylation factor Fip1 domain-containing protein</fullName>
    </recommendedName>
</protein>
<dbReference type="Proteomes" id="UP001280581">
    <property type="component" value="Unassembled WGS sequence"/>
</dbReference>
<evidence type="ECO:0000256" key="2">
    <source>
        <dbReference type="ARBA" id="ARBA00007459"/>
    </source>
</evidence>
<dbReference type="GO" id="GO:0005847">
    <property type="term" value="C:mRNA cleavage and polyadenylation specificity factor complex"/>
    <property type="evidence" value="ECO:0007669"/>
    <property type="project" value="TreeGrafter"/>
</dbReference>
<feature type="compositionally biased region" description="Low complexity" evidence="5">
    <location>
        <begin position="370"/>
        <end position="379"/>
    </location>
</feature>
<evidence type="ECO:0000256" key="1">
    <source>
        <dbReference type="ARBA" id="ARBA00004123"/>
    </source>
</evidence>
<dbReference type="PANTHER" id="PTHR13484:SF0">
    <property type="entry name" value="PRE-MRNA 3'-END-PROCESSING FACTOR FIP1"/>
    <property type="match status" value="1"/>
</dbReference>
<feature type="compositionally biased region" description="Polar residues" evidence="5">
    <location>
        <begin position="65"/>
        <end position="75"/>
    </location>
</feature>
<evidence type="ECO:0000313" key="7">
    <source>
        <dbReference type="EMBL" id="KAK3202876.1"/>
    </source>
</evidence>
<feature type="region of interest" description="Disordered" evidence="5">
    <location>
        <begin position="132"/>
        <end position="202"/>
    </location>
</feature>